<feature type="transmembrane region" description="Helical" evidence="3">
    <location>
        <begin position="276"/>
        <end position="296"/>
    </location>
</feature>
<dbReference type="SUPFAM" id="SSF103473">
    <property type="entry name" value="MFS general substrate transporter"/>
    <property type="match status" value="1"/>
</dbReference>
<evidence type="ECO:0000313" key="5">
    <source>
        <dbReference type="EMBL" id="KAF3769379.1"/>
    </source>
</evidence>
<feature type="transmembrane region" description="Helical" evidence="3">
    <location>
        <begin position="211"/>
        <end position="236"/>
    </location>
</feature>
<evidence type="ECO:0000256" key="2">
    <source>
        <dbReference type="ARBA" id="ARBA00006727"/>
    </source>
</evidence>
<dbReference type="Gene3D" id="1.20.1250.20">
    <property type="entry name" value="MFS general substrate transporter like domains"/>
    <property type="match status" value="2"/>
</dbReference>
<dbReference type="Proteomes" id="UP000803844">
    <property type="component" value="Unassembled WGS sequence"/>
</dbReference>
<dbReference type="InterPro" id="IPR036259">
    <property type="entry name" value="MFS_trans_sf"/>
</dbReference>
<dbReference type="OrthoDB" id="6509908at2759"/>
<dbReference type="PANTHER" id="PTHR11360">
    <property type="entry name" value="MONOCARBOXYLATE TRANSPORTER"/>
    <property type="match status" value="1"/>
</dbReference>
<feature type="transmembrane region" description="Helical" evidence="3">
    <location>
        <begin position="166"/>
        <end position="190"/>
    </location>
</feature>
<dbReference type="InterPro" id="IPR050327">
    <property type="entry name" value="Proton-linked_MCT"/>
</dbReference>
<keyword evidence="3" id="KW-0472">Membrane</keyword>
<evidence type="ECO:0000259" key="4">
    <source>
        <dbReference type="PROSITE" id="PS50850"/>
    </source>
</evidence>
<dbReference type="InterPro" id="IPR011701">
    <property type="entry name" value="MFS"/>
</dbReference>
<keyword evidence="3" id="KW-1133">Transmembrane helix</keyword>
<feature type="transmembrane region" description="Helical" evidence="3">
    <location>
        <begin position="102"/>
        <end position="122"/>
    </location>
</feature>
<sequence>PDGGLQAWLQVLGGFVIYFNTWGLMISFGVFQTYYQDHLLAASSPSAIAWIGTMQAFFLIEVGVVTGPLYDQGYCRHILLVGTVLLVLGVALTSVATRYWSVFLSLGVCTGIGMGCLFFPGVTSISTYFTRRRGLAGGLAAAGSGVGAIVYPIVLRQLVAAASFPWAVRAVALIVLVTSLVPLLAVRPLWLPSARRRLLDRAAFRGDGSSIFAFWSLANVVGWVGLQAPIFYANAFAQNVVSLSQADAFYVSAVLGAGSLPGRLLTALASDRLGPLWVYPACMALAGVISLAWIGVRNYAGLMVVVVLYGFAYGGISSLPPAAIAALSPDVATLGTRIGTSFSVAGFAMLVGPPIAGAIEQRGRGAAAGYEGMFGFAG</sequence>
<gene>
    <name evidence="5" type="ORF">M406DRAFT_220882</name>
</gene>
<protein>
    <recommendedName>
        <fullName evidence="4">Major facilitator superfamily (MFS) profile domain-containing protein</fullName>
    </recommendedName>
</protein>
<comment type="subcellular location">
    <subcellularLocation>
        <location evidence="1">Membrane</location>
        <topology evidence="1">Multi-pass membrane protein</topology>
    </subcellularLocation>
</comment>
<dbReference type="InterPro" id="IPR020846">
    <property type="entry name" value="MFS_dom"/>
</dbReference>
<accession>A0A9P4YAF3</accession>
<feature type="transmembrane region" description="Helical" evidence="3">
    <location>
        <begin position="77"/>
        <end position="96"/>
    </location>
</feature>
<dbReference type="PROSITE" id="PS50850">
    <property type="entry name" value="MFS"/>
    <property type="match status" value="1"/>
</dbReference>
<feature type="transmembrane region" description="Helical" evidence="3">
    <location>
        <begin position="134"/>
        <end position="154"/>
    </location>
</feature>
<feature type="non-terminal residue" evidence="5">
    <location>
        <position position="378"/>
    </location>
</feature>
<dbReference type="RefSeq" id="XP_040780340.1">
    <property type="nucleotide sequence ID" value="XM_040915578.1"/>
</dbReference>
<organism evidence="5 6">
    <name type="scientific">Cryphonectria parasitica (strain ATCC 38755 / EP155)</name>
    <dbReference type="NCBI Taxonomy" id="660469"/>
    <lineage>
        <taxon>Eukaryota</taxon>
        <taxon>Fungi</taxon>
        <taxon>Dikarya</taxon>
        <taxon>Ascomycota</taxon>
        <taxon>Pezizomycotina</taxon>
        <taxon>Sordariomycetes</taxon>
        <taxon>Sordariomycetidae</taxon>
        <taxon>Diaporthales</taxon>
        <taxon>Cryphonectriaceae</taxon>
        <taxon>Cryphonectria-Endothia species complex</taxon>
        <taxon>Cryphonectria</taxon>
    </lineage>
</organism>
<comment type="similarity">
    <text evidence="2">Belongs to the major facilitator superfamily. Monocarboxylate porter (TC 2.A.1.13) family.</text>
</comment>
<feature type="non-terminal residue" evidence="5">
    <location>
        <position position="1"/>
    </location>
</feature>
<dbReference type="GO" id="GO:0016020">
    <property type="term" value="C:membrane"/>
    <property type="evidence" value="ECO:0007669"/>
    <property type="project" value="UniProtKB-SubCell"/>
</dbReference>
<evidence type="ECO:0000256" key="1">
    <source>
        <dbReference type="ARBA" id="ARBA00004141"/>
    </source>
</evidence>
<feature type="transmembrane region" description="Helical" evidence="3">
    <location>
        <begin position="47"/>
        <end position="70"/>
    </location>
</feature>
<dbReference type="GeneID" id="63832707"/>
<dbReference type="Pfam" id="PF07690">
    <property type="entry name" value="MFS_1"/>
    <property type="match status" value="1"/>
</dbReference>
<evidence type="ECO:0000256" key="3">
    <source>
        <dbReference type="SAM" id="Phobius"/>
    </source>
</evidence>
<keyword evidence="6" id="KW-1185">Reference proteome</keyword>
<dbReference type="PANTHER" id="PTHR11360:SF234">
    <property type="entry name" value="MFS-TYPE TRANSPORTER DBAD-RELATED"/>
    <property type="match status" value="1"/>
</dbReference>
<proteinExistence type="inferred from homology"/>
<comment type="caution">
    <text evidence="5">The sequence shown here is derived from an EMBL/GenBank/DDBJ whole genome shotgun (WGS) entry which is preliminary data.</text>
</comment>
<dbReference type="EMBL" id="MU032345">
    <property type="protein sequence ID" value="KAF3769379.1"/>
    <property type="molecule type" value="Genomic_DNA"/>
</dbReference>
<feature type="domain" description="Major facilitator superfamily (MFS) profile" evidence="4">
    <location>
        <begin position="6"/>
        <end position="378"/>
    </location>
</feature>
<feature type="transmembrane region" description="Helical" evidence="3">
    <location>
        <begin position="12"/>
        <end position="35"/>
    </location>
</feature>
<evidence type="ECO:0000313" key="6">
    <source>
        <dbReference type="Proteomes" id="UP000803844"/>
    </source>
</evidence>
<name>A0A9P4YAF3_CRYP1</name>
<dbReference type="GO" id="GO:0022857">
    <property type="term" value="F:transmembrane transporter activity"/>
    <property type="evidence" value="ECO:0007669"/>
    <property type="project" value="InterPro"/>
</dbReference>
<feature type="transmembrane region" description="Helical" evidence="3">
    <location>
        <begin position="302"/>
        <end position="327"/>
    </location>
</feature>
<dbReference type="AlphaFoldDB" id="A0A9P4YAF3"/>
<reference evidence="5" key="1">
    <citation type="journal article" date="2020" name="Phytopathology">
        <title>Genome sequence of the chestnut blight fungus Cryphonectria parasitica EP155: A fundamental resource for an archetypical invasive plant pathogen.</title>
        <authorList>
            <person name="Crouch J.A."/>
            <person name="Dawe A."/>
            <person name="Aerts A."/>
            <person name="Barry K."/>
            <person name="Churchill A.C.L."/>
            <person name="Grimwood J."/>
            <person name="Hillman B."/>
            <person name="Milgroom M.G."/>
            <person name="Pangilinan J."/>
            <person name="Smith M."/>
            <person name="Salamov A."/>
            <person name="Schmutz J."/>
            <person name="Yadav J."/>
            <person name="Grigoriev I.V."/>
            <person name="Nuss D."/>
        </authorList>
    </citation>
    <scope>NUCLEOTIDE SEQUENCE</scope>
    <source>
        <strain evidence="5">EP155</strain>
    </source>
</reference>
<keyword evidence="3" id="KW-0812">Transmembrane</keyword>